<organism evidence="2 8">
    <name type="scientific">Rotaria socialis</name>
    <dbReference type="NCBI Taxonomy" id="392032"/>
    <lineage>
        <taxon>Eukaryota</taxon>
        <taxon>Metazoa</taxon>
        <taxon>Spiralia</taxon>
        <taxon>Gnathifera</taxon>
        <taxon>Rotifera</taxon>
        <taxon>Eurotatoria</taxon>
        <taxon>Bdelloidea</taxon>
        <taxon>Philodinida</taxon>
        <taxon>Philodinidae</taxon>
        <taxon>Rotaria</taxon>
    </lineage>
</organism>
<dbReference type="InterPro" id="IPR005135">
    <property type="entry name" value="Endo/exonuclease/phosphatase"/>
</dbReference>
<evidence type="ECO:0000313" key="4">
    <source>
        <dbReference type="EMBL" id="CAF3624604.1"/>
    </source>
</evidence>
<evidence type="ECO:0000313" key="3">
    <source>
        <dbReference type="EMBL" id="CAF3533231.1"/>
    </source>
</evidence>
<sequence>MRHFYSNQVNLVEIVNTISPTIISLNELGTVVPAKTIEQLLFSCNVYVKEGTNYHGGVVIATDKKLKCQPISIDEPNIVAVRVIIEDQLFIVASIYSPPTEALPLATMTTLLNESRNLILARDFNAKQLNWKCTQVNTKGRILST</sequence>
<dbReference type="Proteomes" id="UP000663872">
    <property type="component" value="Unassembled WGS sequence"/>
</dbReference>
<comment type="caution">
    <text evidence="2">The sequence shown here is derived from an EMBL/GenBank/DDBJ whole genome shotgun (WGS) entry which is preliminary data.</text>
</comment>
<accession>A0A818BKX7</accession>
<evidence type="ECO:0000259" key="1">
    <source>
        <dbReference type="Pfam" id="PF14529"/>
    </source>
</evidence>
<dbReference type="EMBL" id="CAJOBR010002095">
    <property type="protein sequence ID" value="CAF4656603.1"/>
    <property type="molecule type" value="Genomic_DNA"/>
</dbReference>
<dbReference type="Proteomes" id="UP000663851">
    <property type="component" value="Unassembled WGS sequence"/>
</dbReference>
<dbReference type="EMBL" id="CAJNYD010002426">
    <property type="protein sequence ID" value="CAF3417922.1"/>
    <property type="molecule type" value="Genomic_DNA"/>
</dbReference>
<reference evidence="2" key="1">
    <citation type="submission" date="2021-02" db="EMBL/GenBank/DDBJ databases">
        <authorList>
            <person name="Nowell W R."/>
        </authorList>
    </citation>
    <scope>NUCLEOTIDE SEQUENCE</scope>
</reference>
<dbReference type="Proteomes" id="UP000663862">
    <property type="component" value="Unassembled WGS sequence"/>
</dbReference>
<dbReference type="Gene3D" id="3.60.10.10">
    <property type="entry name" value="Endonuclease/exonuclease/phosphatase"/>
    <property type="match status" value="1"/>
</dbReference>
<dbReference type="EMBL" id="CAJNYT010003176">
    <property type="protein sequence ID" value="CAF3533231.1"/>
    <property type="molecule type" value="Genomic_DNA"/>
</dbReference>
<feature type="domain" description="Endonuclease/exonuclease/phosphatase" evidence="1">
    <location>
        <begin position="91"/>
        <end position="144"/>
    </location>
</feature>
<dbReference type="EMBL" id="CAJNYU010003037">
    <property type="protein sequence ID" value="CAF3624604.1"/>
    <property type="molecule type" value="Genomic_DNA"/>
</dbReference>
<dbReference type="AlphaFoldDB" id="A0A818BKX7"/>
<evidence type="ECO:0000313" key="7">
    <source>
        <dbReference type="EMBL" id="CAF4656603.1"/>
    </source>
</evidence>
<evidence type="ECO:0000313" key="5">
    <source>
        <dbReference type="EMBL" id="CAF4450493.1"/>
    </source>
</evidence>
<dbReference type="EMBL" id="CAJOBQ010002808">
    <property type="protein sequence ID" value="CAF4580163.1"/>
    <property type="molecule type" value="Genomic_DNA"/>
</dbReference>
<evidence type="ECO:0000313" key="2">
    <source>
        <dbReference type="EMBL" id="CAF3417922.1"/>
    </source>
</evidence>
<dbReference type="Proteomes" id="UP000663848">
    <property type="component" value="Unassembled WGS sequence"/>
</dbReference>
<dbReference type="Pfam" id="PF14529">
    <property type="entry name" value="Exo_endo_phos_2"/>
    <property type="match status" value="1"/>
</dbReference>
<dbReference type="GO" id="GO:0003824">
    <property type="term" value="F:catalytic activity"/>
    <property type="evidence" value="ECO:0007669"/>
    <property type="project" value="InterPro"/>
</dbReference>
<evidence type="ECO:0000313" key="8">
    <source>
        <dbReference type="Proteomes" id="UP000663833"/>
    </source>
</evidence>
<gene>
    <name evidence="4" type="ORF">FME351_LOCUS23117</name>
    <name evidence="3" type="ORF">GRG538_LOCUS19378</name>
    <name evidence="5" type="ORF">HFQ381_LOCUS23844</name>
    <name evidence="2" type="ORF">LUA448_LOCUS19147</name>
    <name evidence="7" type="ORF">QYT958_LOCUS15214</name>
    <name evidence="6" type="ORF">TSG867_LOCUS26524</name>
</gene>
<name>A0A818BKX7_9BILA</name>
<dbReference type="Proteomes" id="UP000663869">
    <property type="component" value="Unassembled WGS sequence"/>
</dbReference>
<dbReference type="EMBL" id="CAJOBO010002428">
    <property type="protein sequence ID" value="CAF4450493.1"/>
    <property type="molecule type" value="Genomic_DNA"/>
</dbReference>
<dbReference type="InterPro" id="IPR036691">
    <property type="entry name" value="Endo/exonu/phosph_ase_sf"/>
</dbReference>
<proteinExistence type="predicted"/>
<evidence type="ECO:0000313" key="6">
    <source>
        <dbReference type="EMBL" id="CAF4580163.1"/>
    </source>
</evidence>
<protein>
    <recommendedName>
        <fullName evidence="1">Endonuclease/exonuclease/phosphatase domain-containing protein</fullName>
    </recommendedName>
</protein>
<dbReference type="SUPFAM" id="SSF56219">
    <property type="entry name" value="DNase I-like"/>
    <property type="match status" value="1"/>
</dbReference>
<dbReference type="Proteomes" id="UP000663833">
    <property type="component" value="Unassembled WGS sequence"/>
</dbReference>